<dbReference type="Gene3D" id="3.50.30.30">
    <property type="match status" value="1"/>
</dbReference>
<dbReference type="AlphaFoldDB" id="A0A822ZIF4"/>
<comment type="caution">
    <text evidence="2">The sequence shown here is derived from an EMBL/GenBank/DDBJ whole genome shotgun (WGS) entry which is preliminary data.</text>
</comment>
<sequence>MSNLCLPGSLEPERVCGKVVLCDWGICARVEKGAVVRDAGELGMILANTVASGEELVVESHLLPTVEVGRKVGNMIRGLGSMQDQIRKRWQC</sequence>
<evidence type="ECO:0000313" key="2">
    <source>
        <dbReference type="EMBL" id="DAD43255.1"/>
    </source>
</evidence>
<dbReference type="CDD" id="cd02120">
    <property type="entry name" value="PA_subtilisin_like"/>
    <property type="match status" value="1"/>
</dbReference>
<dbReference type="EMBL" id="DUZY01000006">
    <property type="protein sequence ID" value="DAD43255.1"/>
    <property type="molecule type" value="Genomic_DNA"/>
</dbReference>
<dbReference type="InterPro" id="IPR003137">
    <property type="entry name" value="PA_domain"/>
</dbReference>
<accession>A0A822ZIF4</accession>
<dbReference type="Pfam" id="PF02225">
    <property type="entry name" value="PA"/>
    <property type="match status" value="1"/>
</dbReference>
<protein>
    <recommendedName>
        <fullName evidence="1">PA domain-containing protein</fullName>
    </recommendedName>
</protein>
<feature type="domain" description="PA" evidence="1">
    <location>
        <begin position="11"/>
        <end position="75"/>
    </location>
</feature>
<evidence type="ECO:0000313" key="3">
    <source>
        <dbReference type="Proteomes" id="UP000607653"/>
    </source>
</evidence>
<dbReference type="Proteomes" id="UP000607653">
    <property type="component" value="Unassembled WGS sequence"/>
</dbReference>
<reference evidence="2 3" key="1">
    <citation type="journal article" date="2020" name="Mol. Biol. Evol.">
        <title>Distinct Expression and Methylation Patterns for Genes with Different Fates following a Single Whole-Genome Duplication in Flowering Plants.</title>
        <authorList>
            <person name="Shi T."/>
            <person name="Rahmani R.S."/>
            <person name="Gugger P.F."/>
            <person name="Wang M."/>
            <person name="Li H."/>
            <person name="Zhang Y."/>
            <person name="Li Z."/>
            <person name="Wang Q."/>
            <person name="Van de Peer Y."/>
            <person name="Marchal K."/>
            <person name="Chen J."/>
        </authorList>
    </citation>
    <scope>NUCLEOTIDE SEQUENCE [LARGE SCALE GENOMIC DNA]</scope>
    <source>
        <tissue evidence="2">Leaf</tissue>
    </source>
</reference>
<gene>
    <name evidence="2" type="ORF">HUJ06_001485</name>
</gene>
<keyword evidence="3" id="KW-1185">Reference proteome</keyword>
<organism evidence="2 3">
    <name type="scientific">Nelumbo nucifera</name>
    <name type="common">Sacred lotus</name>
    <dbReference type="NCBI Taxonomy" id="4432"/>
    <lineage>
        <taxon>Eukaryota</taxon>
        <taxon>Viridiplantae</taxon>
        <taxon>Streptophyta</taxon>
        <taxon>Embryophyta</taxon>
        <taxon>Tracheophyta</taxon>
        <taxon>Spermatophyta</taxon>
        <taxon>Magnoliopsida</taxon>
        <taxon>Proteales</taxon>
        <taxon>Nelumbonaceae</taxon>
        <taxon>Nelumbo</taxon>
    </lineage>
</organism>
<evidence type="ECO:0000259" key="1">
    <source>
        <dbReference type="Pfam" id="PF02225"/>
    </source>
</evidence>
<proteinExistence type="predicted"/>
<name>A0A822ZIF4_NELNU</name>